<dbReference type="KEGG" id="cten:18246626"/>
<proteinExistence type="predicted"/>
<gene>
    <name evidence="1" type="ORF">CANTEDRAFT_112666</name>
</gene>
<dbReference type="GeneID" id="18246626"/>
<dbReference type="STRING" id="590646.G3AY94"/>
<organism evidence="2">
    <name type="scientific">Candida tenuis (strain ATCC 10573 / BCRC 21748 / CBS 615 / JCM 9827 / NBRC 10315 / NRRL Y-1498 / VKM Y-70)</name>
    <name type="common">Yeast</name>
    <name type="synonym">Yamadazyma tenuis</name>
    <dbReference type="NCBI Taxonomy" id="590646"/>
    <lineage>
        <taxon>Eukaryota</taxon>
        <taxon>Fungi</taxon>
        <taxon>Dikarya</taxon>
        <taxon>Ascomycota</taxon>
        <taxon>Saccharomycotina</taxon>
        <taxon>Pichiomycetes</taxon>
        <taxon>Debaryomycetaceae</taxon>
        <taxon>Yamadazyma</taxon>
    </lineage>
</organism>
<dbReference type="OrthoDB" id="4081443at2759"/>
<dbReference type="Proteomes" id="UP000000707">
    <property type="component" value="Unassembled WGS sequence"/>
</dbReference>
<evidence type="ECO:0000313" key="1">
    <source>
        <dbReference type="EMBL" id="EGV66187.1"/>
    </source>
</evidence>
<protein>
    <recommendedName>
        <fullName evidence="3">Protein RMD9, mitochondrial</fullName>
    </recommendedName>
</protein>
<evidence type="ECO:0008006" key="3">
    <source>
        <dbReference type="Google" id="ProtNLM"/>
    </source>
</evidence>
<keyword evidence="2" id="KW-1185">Reference proteome</keyword>
<evidence type="ECO:0000313" key="2">
    <source>
        <dbReference type="Proteomes" id="UP000000707"/>
    </source>
</evidence>
<accession>G3AY94</accession>
<name>G3AY94_CANTC</name>
<reference evidence="1 2" key="1">
    <citation type="journal article" date="2011" name="Proc. Natl. Acad. Sci. U.S.A.">
        <title>Comparative genomics of xylose-fermenting fungi for enhanced biofuel production.</title>
        <authorList>
            <person name="Wohlbach D.J."/>
            <person name="Kuo A."/>
            <person name="Sato T.K."/>
            <person name="Potts K.M."/>
            <person name="Salamov A.A."/>
            <person name="LaButti K.M."/>
            <person name="Sun H."/>
            <person name="Clum A."/>
            <person name="Pangilinan J.L."/>
            <person name="Lindquist E.A."/>
            <person name="Lucas S."/>
            <person name="Lapidus A."/>
            <person name="Jin M."/>
            <person name="Gunawan C."/>
            <person name="Balan V."/>
            <person name="Dale B.E."/>
            <person name="Jeffries T.W."/>
            <person name="Zinkel R."/>
            <person name="Barry K.W."/>
            <person name="Grigoriev I.V."/>
            <person name="Gasch A.P."/>
        </authorList>
    </citation>
    <scope>NUCLEOTIDE SEQUENCE [LARGE SCALE GENOMIC DNA]</scope>
    <source>
        <strain evidence="2">ATCC 10573 / BCRC 21748 / CBS 615 / JCM 9827 / NBRC 10315 / NRRL Y-1498 / VKM Y-70</strain>
    </source>
</reference>
<sequence length="614" mass="71715">MFRFVSANARQSLRPVLLQNLGNNSGIIAPPPVPFTTPANGYSKFQRFNSYAANVSQPSKEHIEDYVSKLQEDPLVGKAIRDEAQIKLNYFKEQVVLFDQYKKLSDVEGRRAFSETFHNILNSFEDNELRSIFSTHDLRRYVAALNFSIYHNRTSRLASNKNVDRDQYSSSTSIDEVLLKKALLRFNDVLMKGELKNILNADSLVLYFNAMNQFQFYTESIDAWEQGVNDNKIGGIYLSEKVLSVVLPIAQKIERFSYEEICRIYELNTAKASDISPQLICSMGKISIAAGDYKKGLDFLESLLKYFEERKHNPSNANYYLGDLHLSFIGSCDDVVVAKHFFDKVINYDLPYMVKLKVPYVQKLMENCHKNNESLDTILYFWKATVHHYATDKRAVEINSRYSNLNNTMFKIFFKFYPELTTESFGKLKEIISDFNSIKPVDEIFLNTLITNYAWKDKVVFNQLIDNYTVFGINRTQVSYRVCLKKIGEIKGFTHEEISQKWSESLESLDEKRFKYIPNADWASIRDATIWSKEERDERIDLYWQIVHQYKNFMQDKSTCIRFVRNWMKNEHGYEDLKNHVVNGKDSELQTPNFKNLKRSVNFDQVFADTTNRK</sequence>
<dbReference type="SUPFAM" id="SSF81901">
    <property type="entry name" value="HCP-like"/>
    <property type="match status" value="1"/>
</dbReference>
<dbReference type="EMBL" id="GL996512">
    <property type="protein sequence ID" value="EGV66187.1"/>
    <property type="molecule type" value="Genomic_DNA"/>
</dbReference>
<dbReference type="AlphaFoldDB" id="G3AY94"/>
<dbReference type="eggNOG" id="ENOG502QUSW">
    <property type="taxonomic scope" value="Eukaryota"/>
</dbReference>